<evidence type="ECO:0000313" key="1">
    <source>
        <dbReference type="EMBL" id="KAI6654567.1"/>
    </source>
</evidence>
<organism evidence="1 2">
    <name type="scientific">Oopsacas minuta</name>
    <dbReference type="NCBI Taxonomy" id="111878"/>
    <lineage>
        <taxon>Eukaryota</taxon>
        <taxon>Metazoa</taxon>
        <taxon>Porifera</taxon>
        <taxon>Hexactinellida</taxon>
        <taxon>Hexasterophora</taxon>
        <taxon>Lyssacinosida</taxon>
        <taxon>Leucopsacidae</taxon>
        <taxon>Oopsacas</taxon>
    </lineage>
</organism>
<dbReference type="Proteomes" id="UP001165289">
    <property type="component" value="Unassembled WGS sequence"/>
</dbReference>
<protein>
    <submittedName>
        <fullName evidence="1">Uncharacterized protein</fullName>
    </submittedName>
</protein>
<reference evidence="1 2" key="1">
    <citation type="journal article" date="2023" name="BMC Biol.">
        <title>The compact genome of the sponge Oopsacas minuta (Hexactinellida) is lacking key metazoan core genes.</title>
        <authorList>
            <person name="Santini S."/>
            <person name="Schenkelaars Q."/>
            <person name="Jourda C."/>
            <person name="Duchesne M."/>
            <person name="Belahbib H."/>
            <person name="Rocher C."/>
            <person name="Selva M."/>
            <person name="Riesgo A."/>
            <person name="Vervoort M."/>
            <person name="Leys S.P."/>
            <person name="Kodjabachian L."/>
            <person name="Le Bivic A."/>
            <person name="Borchiellini C."/>
            <person name="Claverie J.M."/>
            <person name="Renard E."/>
        </authorList>
    </citation>
    <scope>NUCLEOTIDE SEQUENCE [LARGE SCALE GENOMIC DNA]</scope>
    <source>
        <strain evidence="1">SPO-2</strain>
    </source>
</reference>
<dbReference type="EMBL" id="JAKMXF010000222">
    <property type="protein sequence ID" value="KAI6654567.1"/>
    <property type="molecule type" value="Genomic_DNA"/>
</dbReference>
<keyword evidence="2" id="KW-1185">Reference proteome</keyword>
<proteinExistence type="predicted"/>
<comment type="caution">
    <text evidence="1">The sequence shown here is derived from an EMBL/GenBank/DDBJ whole genome shotgun (WGS) entry which is preliminary data.</text>
</comment>
<evidence type="ECO:0000313" key="2">
    <source>
        <dbReference type="Proteomes" id="UP001165289"/>
    </source>
</evidence>
<dbReference type="AlphaFoldDB" id="A0AAV7K087"/>
<gene>
    <name evidence="1" type="ORF">LOD99_963</name>
</gene>
<accession>A0AAV7K087</accession>
<sequence length="152" mass="17745">MHLYVRTLKASLIRMQVDPLHIEQEYPLNPIQHTQSMNRYPWLQDMKATETLFCLFTGSPSPLQQFSLQRELIGSILTEEQIVGAYNSNLFYNPIIDEWRIYICDVWDNSIKVFDLFGNFIETVCETGHGLCQIFRPLAYSLKNLAILRLVT</sequence>
<name>A0AAV7K087_9METZ</name>